<dbReference type="EMBL" id="PKMF04000682">
    <property type="protein sequence ID" value="KAK7822003.1"/>
    <property type="molecule type" value="Genomic_DNA"/>
</dbReference>
<evidence type="ECO:0000313" key="4">
    <source>
        <dbReference type="EMBL" id="KAK7822003.1"/>
    </source>
</evidence>
<dbReference type="Gene3D" id="2.60.120.200">
    <property type="match status" value="1"/>
</dbReference>
<dbReference type="Proteomes" id="UP000237347">
    <property type="component" value="Unassembled WGS sequence"/>
</dbReference>
<dbReference type="Pfam" id="PF00722">
    <property type="entry name" value="Glyco_hydro_16"/>
    <property type="match status" value="1"/>
</dbReference>
<reference evidence="4 5" key="1">
    <citation type="journal article" date="2018" name="Sci. Data">
        <title>The draft genome sequence of cork oak.</title>
        <authorList>
            <person name="Ramos A.M."/>
            <person name="Usie A."/>
            <person name="Barbosa P."/>
            <person name="Barros P.M."/>
            <person name="Capote T."/>
            <person name="Chaves I."/>
            <person name="Simoes F."/>
            <person name="Abreu I."/>
            <person name="Carrasquinho I."/>
            <person name="Faro C."/>
            <person name="Guimaraes J.B."/>
            <person name="Mendonca D."/>
            <person name="Nobrega F."/>
            <person name="Rodrigues L."/>
            <person name="Saibo N.J.M."/>
            <person name="Varela M.C."/>
            <person name="Egas C."/>
            <person name="Matos J."/>
            <person name="Miguel C.M."/>
            <person name="Oliveira M.M."/>
            <person name="Ricardo C.P."/>
            <person name="Goncalves S."/>
        </authorList>
    </citation>
    <scope>NUCLEOTIDE SEQUENCE [LARGE SCALE GENOMIC DNA]</scope>
    <source>
        <strain evidence="5">cv. HL8</strain>
    </source>
</reference>
<sequence>MQLKLVPGNSAGTVTAYYVISSKGSTWDEIDFEFLGILDTLWMALPLESSRTQSQWGSISKEPANEDILSSGMLMIGQQGWTCQDRLEPSTLYCFYRNFKADACTWSSGASFCSSTTPSLPPIVVMAFTRARQCKSREAKWNFVLDR</sequence>
<dbReference type="InterPro" id="IPR013320">
    <property type="entry name" value="ConA-like_dom_sf"/>
</dbReference>
<organism evidence="4 5">
    <name type="scientific">Quercus suber</name>
    <name type="common">Cork oak</name>
    <dbReference type="NCBI Taxonomy" id="58331"/>
    <lineage>
        <taxon>Eukaryota</taxon>
        <taxon>Viridiplantae</taxon>
        <taxon>Streptophyta</taxon>
        <taxon>Embryophyta</taxon>
        <taxon>Tracheophyta</taxon>
        <taxon>Spermatophyta</taxon>
        <taxon>Magnoliopsida</taxon>
        <taxon>eudicotyledons</taxon>
        <taxon>Gunneridae</taxon>
        <taxon>Pentapetalae</taxon>
        <taxon>rosids</taxon>
        <taxon>fabids</taxon>
        <taxon>Fagales</taxon>
        <taxon>Fagaceae</taxon>
        <taxon>Quercus</taxon>
    </lineage>
</organism>
<accession>A0AAW0J5D6</accession>
<protein>
    <submittedName>
        <fullName evidence="4">Xyloglucan endotransglucosylase/hydrolase protein 25</fullName>
    </submittedName>
</protein>
<gene>
    <name evidence="4" type="primary">XTH25_1</name>
    <name evidence="4" type="ORF">CFP56_037075</name>
</gene>
<dbReference type="SUPFAM" id="SSF49899">
    <property type="entry name" value="Concanavalin A-like lectins/glucanases"/>
    <property type="match status" value="1"/>
</dbReference>
<keyword evidence="2" id="KW-0326">Glycosidase</keyword>
<evidence type="ECO:0000259" key="3">
    <source>
        <dbReference type="Pfam" id="PF00722"/>
    </source>
</evidence>
<dbReference type="GO" id="GO:0004553">
    <property type="term" value="F:hydrolase activity, hydrolyzing O-glycosyl compounds"/>
    <property type="evidence" value="ECO:0007669"/>
    <property type="project" value="InterPro"/>
</dbReference>
<dbReference type="GO" id="GO:0005975">
    <property type="term" value="P:carbohydrate metabolic process"/>
    <property type="evidence" value="ECO:0007669"/>
    <property type="project" value="InterPro"/>
</dbReference>
<evidence type="ECO:0000256" key="1">
    <source>
        <dbReference type="ARBA" id="ARBA00022801"/>
    </source>
</evidence>
<dbReference type="InterPro" id="IPR000757">
    <property type="entry name" value="Beta-glucanase-like"/>
</dbReference>
<dbReference type="AlphaFoldDB" id="A0AAW0J5D6"/>
<keyword evidence="5" id="KW-1185">Reference proteome</keyword>
<feature type="domain" description="GH16" evidence="3">
    <location>
        <begin position="2"/>
        <end position="37"/>
    </location>
</feature>
<evidence type="ECO:0000256" key="2">
    <source>
        <dbReference type="ARBA" id="ARBA00023295"/>
    </source>
</evidence>
<keyword evidence="1" id="KW-0378">Hydrolase</keyword>
<proteinExistence type="predicted"/>
<evidence type="ECO:0000313" key="5">
    <source>
        <dbReference type="Proteomes" id="UP000237347"/>
    </source>
</evidence>
<name>A0AAW0J5D6_QUESU</name>
<dbReference type="InterPro" id="IPR044791">
    <property type="entry name" value="Beta-glucanase/XTH"/>
</dbReference>
<comment type="caution">
    <text evidence="4">The sequence shown here is derived from an EMBL/GenBank/DDBJ whole genome shotgun (WGS) entry which is preliminary data.</text>
</comment>
<dbReference type="PANTHER" id="PTHR31062">
    <property type="entry name" value="XYLOGLUCAN ENDOTRANSGLUCOSYLASE/HYDROLASE PROTEIN 8-RELATED"/>
    <property type="match status" value="1"/>
</dbReference>